<dbReference type="PANTHER" id="PTHR11639:SF134">
    <property type="entry name" value="PROTEIN S100-A1-RELATED"/>
    <property type="match status" value="1"/>
</dbReference>
<dbReference type="GO" id="GO:0005509">
    <property type="term" value="F:calcium ion binding"/>
    <property type="evidence" value="ECO:0007669"/>
    <property type="project" value="InterPro"/>
</dbReference>
<comment type="caution">
    <text evidence="5">The sequence shown here is derived from an EMBL/GenBank/DDBJ whole genome shotgun (WGS) entry which is preliminary data.</text>
</comment>
<dbReference type="GO" id="GO:0046914">
    <property type="term" value="F:transition metal ion binding"/>
    <property type="evidence" value="ECO:0007669"/>
    <property type="project" value="InterPro"/>
</dbReference>
<dbReference type="PROSITE" id="PS50222">
    <property type="entry name" value="EF_HAND_2"/>
    <property type="match status" value="1"/>
</dbReference>
<dbReference type="EMBL" id="JAFIRN010000009">
    <property type="protein sequence ID" value="KAG5842857.1"/>
    <property type="molecule type" value="Genomic_DNA"/>
</dbReference>
<evidence type="ECO:0000256" key="1">
    <source>
        <dbReference type="ARBA" id="ARBA00007323"/>
    </source>
</evidence>
<evidence type="ECO:0000256" key="2">
    <source>
        <dbReference type="ARBA" id="ARBA00022723"/>
    </source>
</evidence>
<dbReference type="InterPro" id="IPR018247">
    <property type="entry name" value="EF_Hand_1_Ca_BS"/>
</dbReference>
<keyword evidence="2" id="KW-0479">Metal-binding</keyword>
<dbReference type="InterPro" id="IPR002048">
    <property type="entry name" value="EF_hand_dom"/>
</dbReference>
<dbReference type="PANTHER" id="PTHR11639">
    <property type="entry name" value="S100 CALCIUM-BINDING PROTEIN"/>
    <property type="match status" value="1"/>
</dbReference>
<dbReference type="SMART" id="SM01394">
    <property type="entry name" value="S_100"/>
    <property type="match status" value="1"/>
</dbReference>
<keyword evidence="3" id="KW-0106">Calcium</keyword>
<dbReference type="AlphaFoldDB" id="A0A9D3M769"/>
<feature type="domain" description="EF-hand" evidence="4">
    <location>
        <begin position="50"/>
        <end position="85"/>
    </location>
</feature>
<evidence type="ECO:0000259" key="4">
    <source>
        <dbReference type="PROSITE" id="PS50222"/>
    </source>
</evidence>
<accession>A0A9D3M769</accession>
<comment type="similarity">
    <text evidence="1">Belongs to the S-100 family.</text>
</comment>
<dbReference type="InterPro" id="IPR034325">
    <property type="entry name" value="S-100_dom"/>
</dbReference>
<evidence type="ECO:0000313" key="5">
    <source>
        <dbReference type="EMBL" id="KAG5842857.1"/>
    </source>
</evidence>
<proteinExistence type="inferred from homology"/>
<dbReference type="SUPFAM" id="SSF47473">
    <property type="entry name" value="EF-hand"/>
    <property type="match status" value="1"/>
</dbReference>
<dbReference type="Proteomes" id="UP001044222">
    <property type="component" value="Chromosome 9"/>
</dbReference>
<dbReference type="InterPro" id="IPR013787">
    <property type="entry name" value="S100_Ca-bd_sub"/>
</dbReference>
<reference evidence="5" key="1">
    <citation type="submission" date="2021-01" db="EMBL/GenBank/DDBJ databases">
        <title>A chromosome-scale assembly of European eel, Anguilla anguilla.</title>
        <authorList>
            <person name="Henkel C."/>
            <person name="Jong-Raadsen S.A."/>
            <person name="Dufour S."/>
            <person name="Weltzien F.-A."/>
            <person name="Palstra A.P."/>
            <person name="Pelster B."/>
            <person name="Spaink H.P."/>
            <person name="Van Den Thillart G.E."/>
            <person name="Jansen H."/>
            <person name="Zahm M."/>
            <person name="Klopp C."/>
            <person name="Cedric C."/>
            <person name="Louis A."/>
            <person name="Berthelot C."/>
            <person name="Parey E."/>
            <person name="Roest Crollius H."/>
            <person name="Montfort J."/>
            <person name="Robinson-Rechavi M."/>
            <person name="Bucao C."/>
            <person name="Bouchez O."/>
            <person name="Gislard M."/>
            <person name="Lluch J."/>
            <person name="Milhes M."/>
            <person name="Lampietro C."/>
            <person name="Lopez Roques C."/>
            <person name="Donnadieu C."/>
            <person name="Braasch I."/>
            <person name="Desvignes T."/>
            <person name="Postlethwait J."/>
            <person name="Bobe J."/>
            <person name="Guiguen Y."/>
            <person name="Dirks R."/>
        </authorList>
    </citation>
    <scope>NUCLEOTIDE SEQUENCE</scope>
    <source>
        <strain evidence="5">Tag_6206</strain>
        <tissue evidence="5">Liver</tissue>
    </source>
</reference>
<dbReference type="GO" id="GO:0048306">
    <property type="term" value="F:calcium-dependent protein binding"/>
    <property type="evidence" value="ECO:0007669"/>
    <property type="project" value="TreeGrafter"/>
</dbReference>
<dbReference type="InterPro" id="IPR011992">
    <property type="entry name" value="EF-hand-dom_pair"/>
</dbReference>
<sequence>MEPPQLTATETSLILLVGVFNQYASGDSDKKTLSKDEFGKLVKEEFPLIFQGKDAADIMKRLDKNKDNLIDINEFMHMISDLVGKSYKMMCDLEPKK</sequence>
<protein>
    <recommendedName>
        <fullName evidence="4">EF-hand domain-containing protein</fullName>
    </recommendedName>
</protein>
<gene>
    <name evidence="5" type="ORF">ANANG_G00182200</name>
</gene>
<evidence type="ECO:0000313" key="6">
    <source>
        <dbReference type="Proteomes" id="UP001044222"/>
    </source>
</evidence>
<dbReference type="PROSITE" id="PS00018">
    <property type="entry name" value="EF_HAND_1"/>
    <property type="match status" value="1"/>
</dbReference>
<keyword evidence="6" id="KW-1185">Reference proteome</keyword>
<name>A0A9D3M769_ANGAN</name>
<evidence type="ECO:0000256" key="3">
    <source>
        <dbReference type="ARBA" id="ARBA00022837"/>
    </source>
</evidence>
<dbReference type="CDD" id="cd00213">
    <property type="entry name" value="S-100"/>
    <property type="match status" value="1"/>
</dbReference>
<dbReference type="Gene3D" id="1.10.238.10">
    <property type="entry name" value="EF-hand"/>
    <property type="match status" value="1"/>
</dbReference>
<organism evidence="5 6">
    <name type="scientific">Anguilla anguilla</name>
    <name type="common">European freshwater eel</name>
    <name type="synonym">Muraena anguilla</name>
    <dbReference type="NCBI Taxonomy" id="7936"/>
    <lineage>
        <taxon>Eukaryota</taxon>
        <taxon>Metazoa</taxon>
        <taxon>Chordata</taxon>
        <taxon>Craniata</taxon>
        <taxon>Vertebrata</taxon>
        <taxon>Euteleostomi</taxon>
        <taxon>Actinopterygii</taxon>
        <taxon>Neopterygii</taxon>
        <taxon>Teleostei</taxon>
        <taxon>Anguilliformes</taxon>
        <taxon>Anguillidae</taxon>
        <taxon>Anguilla</taxon>
    </lineage>
</organism>
<dbReference type="Pfam" id="PF01023">
    <property type="entry name" value="S_100"/>
    <property type="match status" value="1"/>
</dbReference>